<comment type="caution">
    <text evidence="1">The sequence shown here is derived from an EMBL/GenBank/DDBJ whole genome shotgun (WGS) entry which is preliminary data.</text>
</comment>
<organism evidence="1 2">
    <name type="scientific">Brassica cretica</name>
    <name type="common">Mustard</name>
    <dbReference type="NCBI Taxonomy" id="69181"/>
    <lineage>
        <taxon>Eukaryota</taxon>
        <taxon>Viridiplantae</taxon>
        <taxon>Streptophyta</taxon>
        <taxon>Embryophyta</taxon>
        <taxon>Tracheophyta</taxon>
        <taxon>Spermatophyta</taxon>
        <taxon>Magnoliopsida</taxon>
        <taxon>eudicotyledons</taxon>
        <taxon>Gunneridae</taxon>
        <taxon>Pentapetalae</taxon>
        <taxon>rosids</taxon>
        <taxon>malvids</taxon>
        <taxon>Brassicales</taxon>
        <taxon>Brassicaceae</taxon>
        <taxon>Brassiceae</taxon>
        <taxon>Brassica</taxon>
    </lineage>
</organism>
<protein>
    <submittedName>
        <fullName evidence="1">Uncharacterized protein</fullName>
    </submittedName>
</protein>
<name>A0ABQ7EU16_BRACR</name>
<keyword evidence="2" id="KW-1185">Reference proteome</keyword>
<dbReference type="Proteomes" id="UP000266723">
    <property type="component" value="Unassembled WGS sequence"/>
</dbReference>
<proteinExistence type="predicted"/>
<evidence type="ECO:0000313" key="1">
    <source>
        <dbReference type="EMBL" id="KAF3606911.1"/>
    </source>
</evidence>
<evidence type="ECO:0000313" key="2">
    <source>
        <dbReference type="Proteomes" id="UP000266723"/>
    </source>
</evidence>
<sequence>MAPGWFLAALPRFRYLPHGVLPGSLVWKWPFPFRSSLLVFHCQIASFDSEVRFSQSSDGGFLTGCGDGINPISCTVRGGNGGGVSCYSGDDTGVPGIRGNEENLTVLWSSSMVENGDQSLFPVWCPAKVDNKLCSLFTISEEEQRSSGIDARFASLICLLVGFPPDYGGNTNA</sequence>
<accession>A0ABQ7EU16</accession>
<gene>
    <name evidence="1" type="ORF">DY000_02046124</name>
</gene>
<dbReference type="EMBL" id="QGKV02000297">
    <property type="protein sequence ID" value="KAF3606911.1"/>
    <property type="molecule type" value="Genomic_DNA"/>
</dbReference>
<reference evidence="1 2" key="1">
    <citation type="journal article" date="2020" name="BMC Genomics">
        <title>Intraspecific diversification of the crop wild relative Brassica cretica Lam. using demographic model selection.</title>
        <authorList>
            <person name="Kioukis A."/>
            <person name="Michalopoulou V.A."/>
            <person name="Briers L."/>
            <person name="Pirintsos S."/>
            <person name="Studholme D.J."/>
            <person name="Pavlidis P."/>
            <person name="Sarris P.F."/>
        </authorList>
    </citation>
    <scope>NUCLEOTIDE SEQUENCE [LARGE SCALE GENOMIC DNA]</scope>
    <source>
        <strain evidence="2">cv. PFS-1207/04</strain>
    </source>
</reference>